<dbReference type="GO" id="GO:0005525">
    <property type="term" value="F:GTP binding"/>
    <property type="evidence" value="ECO:0007669"/>
    <property type="project" value="InterPro"/>
</dbReference>
<feature type="transmembrane region" description="Helical" evidence="2">
    <location>
        <begin position="484"/>
        <end position="505"/>
    </location>
</feature>
<dbReference type="Pfam" id="PF01926">
    <property type="entry name" value="MMR_HSR1"/>
    <property type="match status" value="1"/>
</dbReference>
<dbReference type="EMBL" id="KV417591">
    <property type="protein sequence ID" value="KZP16637.1"/>
    <property type="molecule type" value="Genomic_DNA"/>
</dbReference>
<protein>
    <recommendedName>
        <fullName evidence="3">G domain-containing protein</fullName>
    </recommendedName>
</protein>
<reference evidence="4 5" key="1">
    <citation type="journal article" date="2016" name="Mol. Biol. Evol.">
        <title>Comparative Genomics of Early-Diverging Mushroom-Forming Fungi Provides Insights into the Origins of Lignocellulose Decay Capabilities.</title>
        <authorList>
            <person name="Nagy L.G."/>
            <person name="Riley R."/>
            <person name="Tritt A."/>
            <person name="Adam C."/>
            <person name="Daum C."/>
            <person name="Floudas D."/>
            <person name="Sun H."/>
            <person name="Yadav J.S."/>
            <person name="Pangilinan J."/>
            <person name="Larsson K.H."/>
            <person name="Matsuura K."/>
            <person name="Barry K."/>
            <person name="Labutti K."/>
            <person name="Kuo R."/>
            <person name="Ohm R.A."/>
            <person name="Bhattacharya S.S."/>
            <person name="Shirouzu T."/>
            <person name="Yoshinaga Y."/>
            <person name="Martin F.M."/>
            <person name="Grigoriev I.V."/>
            <person name="Hibbett D.S."/>
        </authorList>
    </citation>
    <scope>NUCLEOTIDE SEQUENCE [LARGE SCALE GENOMIC DNA]</scope>
    <source>
        <strain evidence="4 5">CBS 109695</strain>
    </source>
</reference>
<keyword evidence="2" id="KW-0472">Membrane</keyword>
<evidence type="ECO:0000313" key="4">
    <source>
        <dbReference type="EMBL" id="KZP16637.1"/>
    </source>
</evidence>
<organism evidence="4 5">
    <name type="scientific">Athelia psychrophila</name>
    <dbReference type="NCBI Taxonomy" id="1759441"/>
    <lineage>
        <taxon>Eukaryota</taxon>
        <taxon>Fungi</taxon>
        <taxon>Dikarya</taxon>
        <taxon>Basidiomycota</taxon>
        <taxon>Agaricomycotina</taxon>
        <taxon>Agaricomycetes</taxon>
        <taxon>Agaricomycetidae</taxon>
        <taxon>Atheliales</taxon>
        <taxon>Atheliaceae</taxon>
        <taxon>Athelia</taxon>
    </lineage>
</organism>
<dbReference type="InterPro" id="IPR027417">
    <property type="entry name" value="P-loop_NTPase"/>
</dbReference>
<sequence length="590" mass="64636">MSRIRITGINVKTDGAFRSILSVDLVNPNCPDMTWQANRKEFQAVFPSPPELTESQYITLRITRRYFVRSNSKDINIPVVELSAQSNLTRKFDGISVQVDTESTESSRSTEQDASAVSDVSLQPTTTAIFTECPCFRILVIGKSGAGKSSLINTAFRVQEDEGQTNVTSVVAGVHDINKEIRCRANRQFVLHDSQGFEGGETNNLAIVEKFLTSRGSSVDISEQVHAVWLCLPIPTTGGRILETGVEEFLKLKTGGKFGKMPLIAVFTKYDLLLESASRRGGTDPGKYAEKLLRDACITPFRKYATQGIPYMPVSNESGHEETLKNLIELTTTEVGKNLPEVAKIVLGVAQQISPKVKIESSIAVGKRKYWKSLGTSISFFGQKLKDCLEVVRIDVVTVWAIEDPHNHLRGEEFQTLILGLVGDPPDGKAENAGKALVAGLSAVAGLTSTGPAAPVLVPAAAVLVLAKWVYDIYKQIPDILIRLMAYVVNLVLVMQLLFFVLAGGQTKISSPLFKRVIEVYRDSDVKAEVHRSIKEYVKASGAFSTVGRDQAFDTVERLLKRYCESSEISDLKTEILSMNGLAAEQSNGP</sequence>
<dbReference type="InterPro" id="IPR006073">
    <property type="entry name" value="GTP-bd"/>
</dbReference>
<evidence type="ECO:0000313" key="5">
    <source>
        <dbReference type="Proteomes" id="UP000076532"/>
    </source>
</evidence>
<dbReference type="Gene3D" id="3.40.50.300">
    <property type="entry name" value="P-loop containing nucleotide triphosphate hydrolases"/>
    <property type="match status" value="1"/>
</dbReference>
<dbReference type="CDD" id="cd00882">
    <property type="entry name" value="Ras_like_GTPase"/>
    <property type="match status" value="1"/>
</dbReference>
<dbReference type="Proteomes" id="UP000076532">
    <property type="component" value="Unassembled WGS sequence"/>
</dbReference>
<dbReference type="OrthoDB" id="391988at2759"/>
<dbReference type="AlphaFoldDB" id="A0A166FBS3"/>
<keyword evidence="2" id="KW-0812">Transmembrane</keyword>
<feature type="domain" description="G" evidence="3">
    <location>
        <begin position="137"/>
        <end position="215"/>
    </location>
</feature>
<feature type="region of interest" description="Disordered" evidence="1">
    <location>
        <begin position="99"/>
        <end position="118"/>
    </location>
</feature>
<keyword evidence="5" id="KW-1185">Reference proteome</keyword>
<evidence type="ECO:0000256" key="1">
    <source>
        <dbReference type="SAM" id="MobiDB-lite"/>
    </source>
</evidence>
<accession>A0A166FBS3</accession>
<evidence type="ECO:0000256" key="2">
    <source>
        <dbReference type="SAM" id="Phobius"/>
    </source>
</evidence>
<gene>
    <name evidence="4" type="ORF">FIBSPDRAFT_794309</name>
</gene>
<dbReference type="SUPFAM" id="SSF52540">
    <property type="entry name" value="P-loop containing nucleoside triphosphate hydrolases"/>
    <property type="match status" value="1"/>
</dbReference>
<name>A0A166FBS3_9AGAM</name>
<evidence type="ECO:0000259" key="3">
    <source>
        <dbReference type="Pfam" id="PF01926"/>
    </source>
</evidence>
<keyword evidence="2" id="KW-1133">Transmembrane helix</keyword>
<proteinExistence type="predicted"/>